<evidence type="ECO:0008006" key="3">
    <source>
        <dbReference type="Google" id="ProtNLM"/>
    </source>
</evidence>
<dbReference type="SUPFAM" id="SSF58113">
    <property type="entry name" value="Apolipoprotein A-I"/>
    <property type="match status" value="1"/>
</dbReference>
<keyword evidence="2" id="KW-1185">Reference proteome</keyword>
<dbReference type="RefSeq" id="WP_378259756.1">
    <property type="nucleotide sequence ID" value="NZ_JBHSIT010000008.1"/>
</dbReference>
<evidence type="ECO:0000313" key="1">
    <source>
        <dbReference type="EMBL" id="MFC4911111.1"/>
    </source>
</evidence>
<sequence length="111" mass="12282">MHLSQLAPLVATVLALLGVIFRQMGLVRAELSARIESVGKEVHAIHAELDAKIEAKVDGANARIDGLRGEMAARFDGQCEELLATMQPVVRLLERLEQDSRDHFKMHHHPG</sequence>
<protein>
    <recommendedName>
        <fullName evidence="3">DUF2730 family protein</fullName>
    </recommendedName>
</protein>
<name>A0ABV9U5I6_9ACTN</name>
<organism evidence="1 2">
    <name type="scientific">Actinomadura gamaensis</name>
    <dbReference type="NCBI Taxonomy" id="1763541"/>
    <lineage>
        <taxon>Bacteria</taxon>
        <taxon>Bacillati</taxon>
        <taxon>Actinomycetota</taxon>
        <taxon>Actinomycetes</taxon>
        <taxon>Streptosporangiales</taxon>
        <taxon>Thermomonosporaceae</taxon>
        <taxon>Actinomadura</taxon>
    </lineage>
</organism>
<comment type="caution">
    <text evidence="1">The sequence shown here is derived from an EMBL/GenBank/DDBJ whole genome shotgun (WGS) entry which is preliminary data.</text>
</comment>
<proteinExistence type="predicted"/>
<gene>
    <name evidence="1" type="ORF">ACFPCY_27645</name>
</gene>
<dbReference type="Proteomes" id="UP001595872">
    <property type="component" value="Unassembled WGS sequence"/>
</dbReference>
<reference evidence="2" key="1">
    <citation type="journal article" date="2019" name="Int. J. Syst. Evol. Microbiol.">
        <title>The Global Catalogue of Microorganisms (GCM) 10K type strain sequencing project: providing services to taxonomists for standard genome sequencing and annotation.</title>
        <authorList>
            <consortium name="The Broad Institute Genomics Platform"/>
            <consortium name="The Broad Institute Genome Sequencing Center for Infectious Disease"/>
            <person name="Wu L."/>
            <person name="Ma J."/>
        </authorList>
    </citation>
    <scope>NUCLEOTIDE SEQUENCE [LARGE SCALE GENOMIC DNA]</scope>
    <source>
        <strain evidence="2">KLKA75</strain>
    </source>
</reference>
<dbReference type="EMBL" id="JBHSIT010000008">
    <property type="protein sequence ID" value="MFC4911111.1"/>
    <property type="molecule type" value="Genomic_DNA"/>
</dbReference>
<evidence type="ECO:0000313" key="2">
    <source>
        <dbReference type="Proteomes" id="UP001595872"/>
    </source>
</evidence>
<accession>A0ABV9U5I6</accession>